<protein>
    <recommendedName>
        <fullName evidence="5">Secreted protein</fullName>
    </recommendedName>
</protein>
<accession>A0A6G0R874</accession>
<dbReference type="Proteomes" id="UP000486351">
    <property type="component" value="Unassembled WGS sequence"/>
</dbReference>
<name>A0A6G0R874_9STRA</name>
<dbReference type="EMBL" id="QXFY01001257">
    <property type="protein sequence ID" value="KAE9323075.1"/>
    <property type="molecule type" value="Genomic_DNA"/>
</dbReference>
<organism evidence="3 4">
    <name type="scientific">Phytophthora fragariae</name>
    <dbReference type="NCBI Taxonomy" id="53985"/>
    <lineage>
        <taxon>Eukaryota</taxon>
        <taxon>Sar</taxon>
        <taxon>Stramenopiles</taxon>
        <taxon>Oomycota</taxon>
        <taxon>Peronosporomycetes</taxon>
        <taxon>Peronosporales</taxon>
        <taxon>Peronosporaceae</taxon>
        <taxon>Phytophthora</taxon>
    </lineage>
</organism>
<sequence>MWCLSATPALARHRSRLLSLLALLQHCSSATTPHSMRHGRRPRSGAQRTARAKASATPAIFRVLAKTSWFWAAIGAAQFRTCGETTCARPR</sequence>
<evidence type="ECO:0000313" key="4">
    <source>
        <dbReference type="Proteomes" id="UP000486351"/>
    </source>
</evidence>
<evidence type="ECO:0000256" key="1">
    <source>
        <dbReference type="SAM" id="MobiDB-lite"/>
    </source>
</evidence>
<feature type="chain" id="PRO_5026127376" description="Secreted protein" evidence="2">
    <location>
        <begin position="30"/>
        <end position="91"/>
    </location>
</feature>
<evidence type="ECO:0008006" key="5">
    <source>
        <dbReference type="Google" id="ProtNLM"/>
    </source>
</evidence>
<gene>
    <name evidence="3" type="ORF">PF008_g17452</name>
</gene>
<feature type="region of interest" description="Disordered" evidence="1">
    <location>
        <begin position="31"/>
        <end position="53"/>
    </location>
</feature>
<keyword evidence="2" id="KW-0732">Signal</keyword>
<evidence type="ECO:0000256" key="2">
    <source>
        <dbReference type="SAM" id="SignalP"/>
    </source>
</evidence>
<feature type="signal peptide" evidence="2">
    <location>
        <begin position="1"/>
        <end position="29"/>
    </location>
</feature>
<reference evidence="3 4" key="1">
    <citation type="submission" date="2018-09" db="EMBL/GenBank/DDBJ databases">
        <title>Genomic investigation of the strawberry pathogen Phytophthora fragariae indicates pathogenicity is determined by transcriptional variation in three key races.</title>
        <authorList>
            <person name="Adams T.M."/>
            <person name="Armitage A.D."/>
            <person name="Sobczyk M.K."/>
            <person name="Bates H.J."/>
            <person name="Dunwell J.M."/>
            <person name="Nellist C.F."/>
            <person name="Harrison R.J."/>
        </authorList>
    </citation>
    <scope>NUCLEOTIDE SEQUENCE [LARGE SCALE GENOMIC DNA]</scope>
    <source>
        <strain evidence="3 4">NOV-77</strain>
    </source>
</reference>
<proteinExistence type="predicted"/>
<dbReference type="AlphaFoldDB" id="A0A6G0R874"/>
<comment type="caution">
    <text evidence="3">The sequence shown here is derived from an EMBL/GenBank/DDBJ whole genome shotgun (WGS) entry which is preliminary data.</text>
</comment>
<evidence type="ECO:0000313" key="3">
    <source>
        <dbReference type="EMBL" id="KAE9323075.1"/>
    </source>
</evidence>